<dbReference type="PANTHER" id="PTHR14218">
    <property type="entry name" value="PROTEASE S8 TRIPEPTIDYL PEPTIDASE I CLN2"/>
    <property type="match status" value="1"/>
</dbReference>
<dbReference type="SMART" id="SM00944">
    <property type="entry name" value="Pro-kuma_activ"/>
    <property type="match status" value="1"/>
</dbReference>
<evidence type="ECO:0000313" key="15">
    <source>
        <dbReference type="Proteomes" id="UP001215598"/>
    </source>
</evidence>
<evidence type="ECO:0000256" key="1">
    <source>
        <dbReference type="ARBA" id="ARBA00001910"/>
    </source>
</evidence>
<dbReference type="Proteomes" id="UP001215598">
    <property type="component" value="Unassembled WGS sequence"/>
</dbReference>
<evidence type="ECO:0000256" key="11">
    <source>
        <dbReference type="PROSITE-ProRule" id="PRU01032"/>
    </source>
</evidence>
<dbReference type="InterPro" id="IPR030400">
    <property type="entry name" value="Sedolisin_dom"/>
</dbReference>
<evidence type="ECO:0000256" key="8">
    <source>
        <dbReference type="ARBA" id="ARBA00022825"/>
    </source>
</evidence>
<dbReference type="Gene3D" id="3.40.50.200">
    <property type="entry name" value="Peptidase S8/S53 domain"/>
    <property type="match status" value="1"/>
</dbReference>
<keyword evidence="9 11" id="KW-0106">Calcium</keyword>
<dbReference type="GO" id="GO:0004252">
    <property type="term" value="F:serine-type endopeptidase activity"/>
    <property type="evidence" value="ECO:0007669"/>
    <property type="project" value="UniProtKB-UniRule"/>
</dbReference>
<comment type="caution">
    <text evidence="14">The sequence shown here is derived from an EMBL/GenBank/DDBJ whole genome shotgun (WGS) entry which is preliminary data.</text>
</comment>
<dbReference type="SUPFAM" id="SSF52743">
    <property type="entry name" value="Subtilisin-like"/>
    <property type="match status" value="1"/>
</dbReference>
<feature type="binding site" evidence="11">
    <location>
        <position position="550"/>
    </location>
    <ligand>
        <name>Ca(2+)</name>
        <dbReference type="ChEBI" id="CHEBI:29108"/>
    </ligand>
</feature>
<dbReference type="PANTHER" id="PTHR14218:SF15">
    <property type="entry name" value="TRIPEPTIDYL-PEPTIDASE 1"/>
    <property type="match status" value="1"/>
</dbReference>
<dbReference type="CDD" id="cd11377">
    <property type="entry name" value="Pro-peptidase_S53"/>
    <property type="match status" value="1"/>
</dbReference>
<feature type="active site" description="Charge relay system" evidence="11">
    <location>
        <position position="279"/>
    </location>
</feature>
<evidence type="ECO:0000256" key="12">
    <source>
        <dbReference type="SAM" id="SignalP"/>
    </source>
</evidence>
<name>A0AAD7HS74_9AGAR</name>
<dbReference type="InterPro" id="IPR036852">
    <property type="entry name" value="Peptidase_S8/S53_dom_sf"/>
</dbReference>
<gene>
    <name evidence="14" type="ORF">B0H16DRAFT_1593244</name>
</gene>
<evidence type="ECO:0000256" key="2">
    <source>
        <dbReference type="ARBA" id="ARBA00002451"/>
    </source>
</evidence>
<dbReference type="SUPFAM" id="SSF54897">
    <property type="entry name" value="Protease propeptides/inhibitors"/>
    <property type="match status" value="1"/>
</dbReference>
<organism evidence="14 15">
    <name type="scientific">Mycena metata</name>
    <dbReference type="NCBI Taxonomy" id="1033252"/>
    <lineage>
        <taxon>Eukaryota</taxon>
        <taxon>Fungi</taxon>
        <taxon>Dikarya</taxon>
        <taxon>Basidiomycota</taxon>
        <taxon>Agaricomycotina</taxon>
        <taxon>Agaricomycetes</taxon>
        <taxon>Agaricomycetidae</taxon>
        <taxon>Agaricales</taxon>
        <taxon>Marasmiineae</taxon>
        <taxon>Mycenaceae</taxon>
        <taxon>Mycena</taxon>
    </lineage>
</organism>
<evidence type="ECO:0000256" key="7">
    <source>
        <dbReference type="ARBA" id="ARBA00022801"/>
    </source>
</evidence>
<dbReference type="PROSITE" id="PS51695">
    <property type="entry name" value="SEDOLISIN"/>
    <property type="match status" value="1"/>
</dbReference>
<feature type="active site" description="Charge relay system" evidence="11">
    <location>
        <position position="283"/>
    </location>
</feature>
<keyword evidence="15" id="KW-1185">Reference proteome</keyword>
<feature type="domain" description="Peptidase S53" evidence="13">
    <location>
        <begin position="205"/>
        <end position="570"/>
    </location>
</feature>
<proteinExistence type="predicted"/>
<keyword evidence="12" id="KW-0732">Signal</keyword>
<evidence type="ECO:0000256" key="10">
    <source>
        <dbReference type="ARBA" id="ARBA00023145"/>
    </source>
</evidence>
<dbReference type="EC" id="3.4.14.10" evidence="4"/>
<dbReference type="InterPro" id="IPR015366">
    <property type="entry name" value="S53_propep"/>
</dbReference>
<keyword evidence="6 11" id="KW-0479">Metal-binding</keyword>
<feature type="active site" description="Charge relay system" evidence="11">
    <location>
        <position position="486"/>
    </location>
</feature>
<evidence type="ECO:0000256" key="6">
    <source>
        <dbReference type="ARBA" id="ARBA00022723"/>
    </source>
</evidence>
<evidence type="ECO:0000313" key="14">
    <source>
        <dbReference type="EMBL" id="KAJ7726104.1"/>
    </source>
</evidence>
<comment type="cofactor">
    <cofactor evidence="11">
        <name>Ca(2+)</name>
        <dbReference type="ChEBI" id="CHEBI:29108"/>
    </cofactor>
    <text evidence="11">Binds 1 Ca(2+) ion per subunit.</text>
</comment>
<dbReference type="InterPro" id="IPR050819">
    <property type="entry name" value="Tripeptidyl-peptidase_I"/>
</dbReference>
<feature type="signal peptide" evidence="12">
    <location>
        <begin position="1"/>
        <end position="18"/>
    </location>
</feature>
<evidence type="ECO:0000256" key="5">
    <source>
        <dbReference type="ARBA" id="ARBA00022670"/>
    </source>
</evidence>
<dbReference type="GO" id="GO:0008240">
    <property type="term" value="F:tripeptidyl-peptidase activity"/>
    <property type="evidence" value="ECO:0007669"/>
    <property type="project" value="UniProtKB-EC"/>
</dbReference>
<dbReference type="Pfam" id="PF09286">
    <property type="entry name" value="Pro-kuma_activ"/>
    <property type="match status" value="1"/>
</dbReference>
<dbReference type="GO" id="GO:0046872">
    <property type="term" value="F:metal ion binding"/>
    <property type="evidence" value="ECO:0007669"/>
    <property type="project" value="UniProtKB-UniRule"/>
</dbReference>
<feature type="binding site" evidence="11">
    <location>
        <position position="548"/>
    </location>
    <ligand>
        <name>Ca(2+)</name>
        <dbReference type="ChEBI" id="CHEBI:29108"/>
    </ligand>
</feature>
<comment type="subcellular location">
    <subcellularLocation>
        <location evidence="3">Secreted</location>
        <location evidence="3">Extracellular space</location>
    </subcellularLocation>
</comment>
<evidence type="ECO:0000259" key="13">
    <source>
        <dbReference type="PROSITE" id="PS51695"/>
    </source>
</evidence>
<reference evidence="14" key="1">
    <citation type="submission" date="2023-03" db="EMBL/GenBank/DDBJ databases">
        <title>Massive genome expansion in bonnet fungi (Mycena s.s.) driven by repeated elements and novel gene families across ecological guilds.</title>
        <authorList>
            <consortium name="Lawrence Berkeley National Laboratory"/>
            <person name="Harder C.B."/>
            <person name="Miyauchi S."/>
            <person name="Viragh M."/>
            <person name="Kuo A."/>
            <person name="Thoen E."/>
            <person name="Andreopoulos B."/>
            <person name="Lu D."/>
            <person name="Skrede I."/>
            <person name="Drula E."/>
            <person name="Henrissat B."/>
            <person name="Morin E."/>
            <person name="Kohler A."/>
            <person name="Barry K."/>
            <person name="LaButti K."/>
            <person name="Morin E."/>
            <person name="Salamov A."/>
            <person name="Lipzen A."/>
            <person name="Mereny Z."/>
            <person name="Hegedus B."/>
            <person name="Baldrian P."/>
            <person name="Stursova M."/>
            <person name="Weitz H."/>
            <person name="Taylor A."/>
            <person name="Grigoriev I.V."/>
            <person name="Nagy L.G."/>
            <person name="Martin F."/>
            <person name="Kauserud H."/>
        </authorList>
    </citation>
    <scope>NUCLEOTIDE SEQUENCE</scope>
    <source>
        <strain evidence="14">CBHHK182m</strain>
    </source>
</reference>
<evidence type="ECO:0000256" key="9">
    <source>
        <dbReference type="ARBA" id="ARBA00022837"/>
    </source>
</evidence>
<dbReference type="GO" id="GO:0005576">
    <property type="term" value="C:extracellular region"/>
    <property type="evidence" value="ECO:0007669"/>
    <property type="project" value="UniProtKB-SubCell"/>
</dbReference>
<evidence type="ECO:0000256" key="3">
    <source>
        <dbReference type="ARBA" id="ARBA00004239"/>
    </source>
</evidence>
<feature type="binding site" evidence="11">
    <location>
        <position position="530"/>
    </location>
    <ligand>
        <name>Ca(2+)</name>
        <dbReference type="ChEBI" id="CHEBI:29108"/>
    </ligand>
</feature>
<comment type="function">
    <text evidence="2">Secreted tripeptidyl-peptidase which degrades proteins at acidic pHs and is involved in virulence.</text>
</comment>
<keyword evidence="7 11" id="KW-0378">Hydrolase</keyword>
<dbReference type="InterPro" id="IPR000209">
    <property type="entry name" value="Peptidase_S8/S53_dom"/>
</dbReference>
<dbReference type="CDD" id="cd04056">
    <property type="entry name" value="Peptidases_S53"/>
    <property type="match status" value="1"/>
</dbReference>
<keyword evidence="10" id="KW-0865">Zymogen</keyword>
<dbReference type="AlphaFoldDB" id="A0AAD7HS74"/>
<feature type="binding site" evidence="11">
    <location>
        <position position="529"/>
    </location>
    <ligand>
        <name>Ca(2+)</name>
        <dbReference type="ChEBI" id="CHEBI:29108"/>
    </ligand>
</feature>
<keyword evidence="8 11" id="KW-0720">Serine protease</keyword>
<dbReference type="Pfam" id="PF00082">
    <property type="entry name" value="Peptidase_S8"/>
    <property type="match status" value="1"/>
</dbReference>
<comment type="catalytic activity">
    <reaction evidence="1">
        <text>Release of an N-terminal tripeptide from a polypeptide.</text>
        <dbReference type="EC" id="3.4.14.10"/>
    </reaction>
</comment>
<sequence>MRRPLLCFPILLSTICSASNVLILHEKRDAVPAGFILSRSAPLDTMLDLRMALKQSDTAGLEQALHAVSTPGNPAYGKHLTSEEVASYTKPSAESIDAATSWLKQRKLLHKAVSHAGDWLQFSIPVKEANEYFGANFSVFAHTDTGSEIVRTLEYSLPAELMNHIKVLHPTLSFSPPNVIPEIRISKRDHLASRQAPAPTNCTIFQNPACLQAKYNIPTTSATQSSNTITVTGFQFNNPSVFLTQSFLNFMRPDKTFNVTFGTRYVAGASNSTSEGNSEVSLDMEYVMGLATDVPVTFLGIGPATATPADFPTLLLDGFGVLLNDTNPPQVVSTSYGADESFYTPAISESVCNLFMQLGARGVSLLFSSGDGGVQTGSSTGVGDNTATCKAFGPTFPSGCPWVTSVGATRNVVEIAAFLSSGGFSNVFPAPSYQAADTAAYVAQLGSTYQGMYNASGRGFPDVSALGLDFQIRDHRFGWQTDSGTSASTPVFASVISLINDRLIEAGKSPLGFLNPFLYSAAGRAALNDITDGSNPGCNTTGFAAGAGWDPVTGLGSPNFPKLLAAAMAAAV</sequence>
<dbReference type="EMBL" id="JARKIB010000189">
    <property type="protein sequence ID" value="KAJ7726104.1"/>
    <property type="molecule type" value="Genomic_DNA"/>
</dbReference>
<protein>
    <recommendedName>
        <fullName evidence="4">tripeptidyl-peptidase II</fullName>
        <ecNumber evidence="4">3.4.14.10</ecNumber>
    </recommendedName>
</protein>
<feature type="chain" id="PRO_5042105462" description="tripeptidyl-peptidase II" evidence="12">
    <location>
        <begin position="19"/>
        <end position="572"/>
    </location>
</feature>
<dbReference type="GO" id="GO:0006508">
    <property type="term" value="P:proteolysis"/>
    <property type="evidence" value="ECO:0007669"/>
    <property type="project" value="UniProtKB-KW"/>
</dbReference>
<keyword evidence="5 11" id="KW-0645">Protease</keyword>
<accession>A0AAD7HS74</accession>
<evidence type="ECO:0000256" key="4">
    <source>
        <dbReference type="ARBA" id="ARBA00012462"/>
    </source>
</evidence>